<name>A0AAD8HR03_9APIA</name>
<reference evidence="1" key="2">
    <citation type="submission" date="2023-05" db="EMBL/GenBank/DDBJ databases">
        <authorList>
            <person name="Schelkunov M.I."/>
        </authorList>
    </citation>
    <scope>NUCLEOTIDE SEQUENCE</scope>
    <source>
        <strain evidence="1">Hsosn_3</strain>
        <tissue evidence="1">Leaf</tissue>
    </source>
</reference>
<reference evidence="1" key="1">
    <citation type="submission" date="2023-02" db="EMBL/GenBank/DDBJ databases">
        <title>Genome of toxic invasive species Heracleum sosnowskyi carries increased number of genes despite the absence of recent whole-genome duplications.</title>
        <authorList>
            <person name="Schelkunov M."/>
            <person name="Shtratnikova V."/>
            <person name="Makarenko M."/>
            <person name="Klepikova A."/>
            <person name="Omelchenko D."/>
            <person name="Novikova G."/>
            <person name="Obukhova E."/>
            <person name="Bogdanov V."/>
            <person name="Penin A."/>
            <person name="Logacheva M."/>
        </authorList>
    </citation>
    <scope>NUCLEOTIDE SEQUENCE</scope>
    <source>
        <strain evidence="1">Hsosn_3</strain>
        <tissue evidence="1">Leaf</tissue>
    </source>
</reference>
<keyword evidence="2" id="KW-1185">Reference proteome</keyword>
<evidence type="ECO:0000313" key="2">
    <source>
        <dbReference type="Proteomes" id="UP001237642"/>
    </source>
</evidence>
<protein>
    <submittedName>
        <fullName evidence="1">Uncharacterized protein</fullName>
    </submittedName>
</protein>
<dbReference type="Proteomes" id="UP001237642">
    <property type="component" value="Unassembled WGS sequence"/>
</dbReference>
<gene>
    <name evidence="1" type="ORF">POM88_037906</name>
</gene>
<dbReference type="AlphaFoldDB" id="A0AAD8HR03"/>
<evidence type="ECO:0000313" key="1">
    <source>
        <dbReference type="EMBL" id="KAK1371814.1"/>
    </source>
</evidence>
<dbReference type="EMBL" id="JAUIZM010000008">
    <property type="protein sequence ID" value="KAK1371814.1"/>
    <property type="molecule type" value="Genomic_DNA"/>
</dbReference>
<sequence>MGGKCKGDQKGKEKKVAPTWQEKKAVIDREEDAIEQELEEQKEWIAMMRDIDNEEMKCYLGNRPDHLKAKNLEKRGKEEEMLKVLQPTTQGARCGCFKEMATNIVA</sequence>
<proteinExistence type="predicted"/>
<accession>A0AAD8HR03</accession>
<organism evidence="1 2">
    <name type="scientific">Heracleum sosnowskyi</name>
    <dbReference type="NCBI Taxonomy" id="360622"/>
    <lineage>
        <taxon>Eukaryota</taxon>
        <taxon>Viridiplantae</taxon>
        <taxon>Streptophyta</taxon>
        <taxon>Embryophyta</taxon>
        <taxon>Tracheophyta</taxon>
        <taxon>Spermatophyta</taxon>
        <taxon>Magnoliopsida</taxon>
        <taxon>eudicotyledons</taxon>
        <taxon>Gunneridae</taxon>
        <taxon>Pentapetalae</taxon>
        <taxon>asterids</taxon>
        <taxon>campanulids</taxon>
        <taxon>Apiales</taxon>
        <taxon>Apiaceae</taxon>
        <taxon>Apioideae</taxon>
        <taxon>apioid superclade</taxon>
        <taxon>Tordylieae</taxon>
        <taxon>Tordyliinae</taxon>
        <taxon>Heracleum</taxon>
    </lineage>
</organism>
<comment type="caution">
    <text evidence="1">The sequence shown here is derived from an EMBL/GenBank/DDBJ whole genome shotgun (WGS) entry which is preliminary data.</text>
</comment>